<evidence type="ECO:0000256" key="2">
    <source>
        <dbReference type="ARBA" id="ARBA00005712"/>
    </source>
</evidence>
<dbReference type="InterPro" id="IPR036794">
    <property type="entry name" value="ATP_F1_dsu/esu_C_sf"/>
</dbReference>
<proteinExistence type="inferred from homology"/>
<dbReference type="Pfam" id="PF00401">
    <property type="entry name" value="ATP-synt_DE"/>
    <property type="match status" value="1"/>
</dbReference>
<dbReference type="HAMAP" id="MF_00530">
    <property type="entry name" value="ATP_synth_epsil_bac"/>
    <property type="match status" value="1"/>
</dbReference>
<evidence type="ECO:0000256" key="9">
    <source>
        <dbReference type="HAMAP-Rule" id="MF_00530"/>
    </source>
</evidence>
<gene>
    <name evidence="9 13" type="primary">atpC</name>
    <name evidence="13" type="ORF">JK634_12735</name>
</gene>
<dbReference type="PANTHER" id="PTHR13822:SF10">
    <property type="entry name" value="ATP SYNTHASE EPSILON CHAIN, CHLOROPLASTIC"/>
    <property type="match status" value="1"/>
</dbReference>
<keyword evidence="14" id="KW-1185">Reference proteome</keyword>
<sequence length="132" mass="15078">MSTNYTLKIVTPDKIIYEGEASRTLIATNNGSLEMYANHTPIVVVTVPCKTVFYDESGKERELFTSSGVVSFENNQLIFCCDAAEWPEEIDVERAERAKERAENRLDDSEEYDKHRAEVSLQRALIRLSIKK</sequence>
<dbReference type="InterPro" id="IPR001469">
    <property type="entry name" value="ATP_synth_F1_dsu/esu"/>
</dbReference>
<name>A0A937FID8_9CLOT</name>
<feature type="domain" description="ATP synthase F1 complex delta/epsilon subunit N-terminal" evidence="12">
    <location>
        <begin position="6"/>
        <end position="84"/>
    </location>
</feature>
<evidence type="ECO:0000313" key="13">
    <source>
        <dbReference type="EMBL" id="MBL4932673.1"/>
    </source>
</evidence>
<keyword evidence="8 9" id="KW-0066">ATP synthesis</keyword>
<accession>A0A937FID8</accession>
<dbReference type="SUPFAM" id="SSF51344">
    <property type="entry name" value="Epsilon subunit of F1F0-ATP synthase N-terminal domain"/>
    <property type="match status" value="1"/>
</dbReference>
<evidence type="ECO:0000256" key="1">
    <source>
        <dbReference type="ARBA" id="ARBA00004202"/>
    </source>
</evidence>
<keyword evidence="3 9" id="KW-0813">Transport</keyword>
<dbReference type="AlphaFoldDB" id="A0A937FID8"/>
<dbReference type="GO" id="GO:0005886">
    <property type="term" value="C:plasma membrane"/>
    <property type="evidence" value="ECO:0007669"/>
    <property type="project" value="UniProtKB-SubCell"/>
</dbReference>
<dbReference type="GO" id="GO:0046933">
    <property type="term" value="F:proton-transporting ATP synthase activity, rotational mechanism"/>
    <property type="evidence" value="ECO:0007669"/>
    <property type="project" value="UniProtKB-UniRule"/>
</dbReference>
<protein>
    <recommendedName>
        <fullName evidence="9">ATP synthase epsilon chain</fullName>
    </recommendedName>
    <alternativeName>
        <fullName evidence="9">ATP synthase F1 sector epsilon subunit</fullName>
    </alternativeName>
    <alternativeName>
        <fullName evidence="9">F-ATPase epsilon subunit</fullName>
    </alternativeName>
</protein>
<comment type="function">
    <text evidence="9">Produces ATP from ADP in the presence of a proton gradient across the membrane.</text>
</comment>
<dbReference type="InterPro" id="IPR020547">
    <property type="entry name" value="ATP_synth_F1_esu_C"/>
</dbReference>
<evidence type="ECO:0000256" key="8">
    <source>
        <dbReference type="ARBA" id="ARBA00023310"/>
    </source>
</evidence>
<feature type="domain" description="ATP synthase epsilon subunit C-terminal" evidence="11">
    <location>
        <begin position="88"/>
        <end position="130"/>
    </location>
</feature>
<dbReference type="RefSeq" id="WP_202768017.1">
    <property type="nucleotide sequence ID" value="NZ_JAESWA010000022.1"/>
</dbReference>
<dbReference type="PANTHER" id="PTHR13822">
    <property type="entry name" value="ATP SYNTHASE DELTA/EPSILON CHAIN"/>
    <property type="match status" value="1"/>
</dbReference>
<reference evidence="13" key="1">
    <citation type="submission" date="2021-01" db="EMBL/GenBank/DDBJ databases">
        <title>Genome public.</title>
        <authorList>
            <person name="Liu C."/>
            <person name="Sun Q."/>
        </authorList>
    </citation>
    <scope>NUCLEOTIDE SEQUENCE</scope>
    <source>
        <strain evidence="13">YIM B02565</strain>
    </source>
</reference>
<dbReference type="InterPro" id="IPR020546">
    <property type="entry name" value="ATP_synth_F1_dsu/esu_N"/>
</dbReference>
<dbReference type="GO" id="GO:0005524">
    <property type="term" value="F:ATP binding"/>
    <property type="evidence" value="ECO:0007669"/>
    <property type="project" value="UniProtKB-UniRule"/>
</dbReference>
<evidence type="ECO:0000256" key="10">
    <source>
        <dbReference type="RuleBase" id="RU003656"/>
    </source>
</evidence>
<dbReference type="Pfam" id="PF02823">
    <property type="entry name" value="ATP-synt_DE_N"/>
    <property type="match status" value="1"/>
</dbReference>
<organism evidence="13 14">
    <name type="scientific">Clostridium paridis</name>
    <dbReference type="NCBI Taxonomy" id="2803863"/>
    <lineage>
        <taxon>Bacteria</taxon>
        <taxon>Bacillati</taxon>
        <taxon>Bacillota</taxon>
        <taxon>Clostridia</taxon>
        <taxon>Eubacteriales</taxon>
        <taxon>Clostridiaceae</taxon>
        <taxon>Clostridium</taxon>
    </lineage>
</organism>
<keyword evidence="6 9" id="KW-0472">Membrane</keyword>
<comment type="caution">
    <text evidence="13">The sequence shown here is derived from an EMBL/GenBank/DDBJ whole genome shotgun (WGS) entry which is preliminary data.</text>
</comment>
<keyword evidence="7 9" id="KW-0139">CF(1)</keyword>
<dbReference type="EMBL" id="JAESWA010000022">
    <property type="protein sequence ID" value="MBL4932673.1"/>
    <property type="molecule type" value="Genomic_DNA"/>
</dbReference>
<dbReference type="NCBIfam" id="TIGR01216">
    <property type="entry name" value="ATP_synt_epsi"/>
    <property type="match status" value="1"/>
</dbReference>
<evidence type="ECO:0000256" key="7">
    <source>
        <dbReference type="ARBA" id="ARBA00023196"/>
    </source>
</evidence>
<evidence type="ECO:0000256" key="6">
    <source>
        <dbReference type="ARBA" id="ARBA00023136"/>
    </source>
</evidence>
<dbReference type="SUPFAM" id="SSF46604">
    <property type="entry name" value="Epsilon subunit of F1F0-ATP synthase C-terminal domain"/>
    <property type="match status" value="1"/>
</dbReference>
<dbReference type="CDD" id="cd12152">
    <property type="entry name" value="F1-ATPase_delta"/>
    <property type="match status" value="1"/>
</dbReference>
<evidence type="ECO:0000313" key="14">
    <source>
        <dbReference type="Proteomes" id="UP000623681"/>
    </source>
</evidence>
<keyword evidence="5 9" id="KW-0406">Ion transport</keyword>
<dbReference type="InterPro" id="IPR036771">
    <property type="entry name" value="ATPsynth_dsu/esu_N"/>
</dbReference>
<keyword evidence="9" id="KW-0375">Hydrogen ion transport</keyword>
<keyword evidence="4 9" id="KW-1003">Cell membrane</keyword>
<comment type="similarity">
    <text evidence="2 9 10">Belongs to the ATPase epsilon chain family.</text>
</comment>
<comment type="subcellular location">
    <subcellularLocation>
        <location evidence="1 9">Cell membrane</location>
        <topology evidence="1 9">Peripheral membrane protein</topology>
    </subcellularLocation>
</comment>
<dbReference type="GO" id="GO:0045259">
    <property type="term" value="C:proton-transporting ATP synthase complex"/>
    <property type="evidence" value="ECO:0007669"/>
    <property type="project" value="UniProtKB-KW"/>
</dbReference>
<evidence type="ECO:0000256" key="4">
    <source>
        <dbReference type="ARBA" id="ARBA00022475"/>
    </source>
</evidence>
<dbReference type="Gene3D" id="2.60.15.10">
    <property type="entry name" value="F0F1 ATP synthase delta/epsilon subunit, N-terminal"/>
    <property type="match status" value="1"/>
</dbReference>
<evidence type="ECO:0000256" key="5">
    <source>
        <dbReference type="ARBA" id="ARBA00023065"/>
    </source>
</evidence>
<comment type="subunit">
    <text evidence="9 10">F-type ATPases have 2 components, CF(1) - the catalytic core - and CF(0) - the membrane proton channel. CF(1) has five subunits: alpha(3), beta(3), gamma(1), delta(1), epsilon(1). CF(0) has three main subunits: a, b and c.</text>
</comment>
<dbReference type="Gene3D" id="1.20.5.440">
    <property type="entry name" value="ATP synthase delta/epsilon subunit, C-terminal domain"/>
    <property type="match status" value="1"/>
</dbReference>
<evidence type="ECO:0000259" key="12">
    <source>
        <dbReference type="Pfam" id="PF02823"/>
    </source>
</evidence>
<dbReference type="Proteomes" id="UP000623681">
    <property type="component" value="Unassembled WGS sequence"/>
</dbReference>
<evidence type="ECO:0000256" key="3">
    <source>
        <dbReference type="ARBA" id="ARBA00022448"/>
    </source>
</evidence>
<evidence type="ECO:0000259" key="11">
    <source>
        <dbReference type="Pfam" id="PF00401"/>
    </source>
</evidence>